<sequence>MEVESQLRRLRKSFEEQAQELCRLSSELGHQSRIVKVLDESLQQTSQQTCSLEYRLSNLEHEREVQQRSTRSAFESLGARVTELGLEVAELPTAEEIKDGFRQLEHSIACCEAQLRQELGEASLSHLRKDSDLCRRDLDVLHRQLWGDEIPSAPKALEQTEPSALAAEITVRAPSQALPALPPLAKRLGQAEDRLHALDHRNKAQHEEVIQRLALKADEEDMIRQMARKSDLGHTHDCLVSADGSSTFAL</sequence>
<keyword evidence="2" id="KW-1185">Reference proteome</keyword>
<accession>A0AA36IRV0</accession>
<reference evidence="1" key="1">
    <citation type="submission" date="2023-08" db="EMBL/GenBank/DDBJ databases">
        <authorList>
            <person name="Chen Y."/>
            <person name="Shah S."/>
            <person name="Dougan E. K."/>
            <person name="Thang M."/>
            <person name="Chan C."/>
        </authorList>
    </citation>
    <scope>NUCLEOTIDE SEQUENCE</scope>
</reference>
<dbReference type="Proteomes" id="UP001178507">
    <property type="component" value="Unassembled WGS sequence"/>
</dbReference>
<proteinExistence type="predicted"/>
<evidence type="ECO:0000313" key="2">
    <source>
        <dbReference type="Proteomes" id="UP001178507"/>
    </source>
</evidence>
<evidence type="ECO:0000313" key="1">
    <source>
        <dbReference type="EMBL" id="CAJ1392388.1"/>
    </source>
</evidence>
<gene>
    <name evidence="1" type="ORF">EVOR1521_LOCUS17496</name>
</gene>
<dbReference type="AlphaFoldDB" id="A0AA36IRV0"/>
<name>A0AA36IRV0_9DINO</name>
<protein>
    <submittedName>
        <fullName evidence="1">Uncharacterized protein</fullName>
    </submittedName>
</protein>
<comment type="caution">
    <text evidence="1">The sequence shown here is derived from an EMBL/GenBank/DDBJ whole genome shotgun (WGS) entry which is preliminary data.</text>
</comment>
<dbReference type="EMBL" id="CAUJNA010002335">
    <property type="protein sequence ID" value="CAJ1392388.1"/>
    <property type="molecule type" value="Genomic_DNA"/>
</dbReference>
<organism evidence="1 2">
    <name type="scientific">Effrenium voratum</name>
    <dbReference type="NCBI Taxonomy" id="2562239"/>
    <lineage>
        <taxon>Eukaryota</taxon>
        <taxon>Sar</taxon>
        <taxon>Alveolata</taxon>
        <taxon>Dinophyceae</taxon>
        <taxon>Suessiales</taxon>
        <taxon>Symbiodiniaceae</taxon>
        <taxon>Effrenium</taxon>
    </lineage>
</organism>